<name>A0A7R9MB47_9ACAR</name>
<dbReference type="InterPro" id="IPR009010">
    <property type="entry name" value="Asp_de-COase-like_dom_sf"/>
</dbReference>
<dbReference type="GO" id="GO:0035494">
    <property type="term" value="P:SNARE complex disassembly"/>
    <property type="evidence" value="ECO:0007669"/>
    <property type="project" value="InterPro"/>
</dbReference>
<keyword evidence="4" id="KW-0378">Hydrolase</keyword>
<evidence type="ECO:0000256" key="4">
    <source>
        <dbReference type="RuleBase" id="RU367045"/>
    </source>
</evidence>
<feature type="non-terminal residue" evidence="5">
    <location>
        <position position="1"/>
    </location>
</feature>
<keyword evidence="3 4" id="KW-0067">ATP-binding</keyword>
<reference evidence="5" key="1">
    <citation type="submission" date="2020-11" db="EMBL/GenBank/DDBJ databases">
        <authorList>
            <person name="Tran Van P."/>
        </authorList>
    </citation>
    <scope>NUCLEOTIDE SEQUENCE</scope>
</reference>
<accession>A0A7R9MB47</accession>
<dbReference type="PANTHER" id="PTHR23078:SF3">
    <property type="entry name" value="VESICLE-FUSING ATPASE"/>
    <property type="match status" value="1"/>
</dbReference>
<evidence type="ECO:0000313" key="5">
    <source>
        <dbReference type="EMBL" id="CAD7656773.1"/>
    </source>
</evidence>
<keyword evidence="4" id="KW-0963">Cytoplasm</keyword>
<protein>
    <recommendedName>
        <fullName evidence="4">Vesicle-fusing ATPase</fullName>
        <ecNumber evidence="4">3.6.4.6</ecNumber>
    </recommendedName>
</protein>
<dbReference type="AlphaFoldDB" id="A0A7R9MB47"/>
<keyword evidence="4" id="KW-0479">Metal-binding</keyword>
<comment type="subcellular location">
    <subcellularLocation>
        <location evidence="4">Cytoplasm</location>
    </subcellularLocation>
</comment>
<sequence>MECNRGKVVSCPSDQMSYTNRVVVNKADYPLYDKNRNVEITTSRNQKYVFTLEAIDAMARGTMGFNMPMRKWAELSINEVIDVRLYTFNPNTQFVSKITLSVDYMQKTAPNSESYDTDVMAREFSMQFPRQAFTVGQTYLKFYFYYYPNTDIQYVFKFIDKKLLKLVVKDMEVLTLDGMKGKAPKEPQKTRIGQLLPDSQVVFEKSEESSIILTGQAKGK</sequence>
<keyword evidence="6" id="KW-1185">Reference proteome</keyword>
<dbReference type="InterPro" id="IPR039812">
    <property type="entry name" value="Vesicle-fus_ATPase"/>
</dbReference>
<gene>
    <name evidence="5" type="ORF">ONB1V03_LOCUS13409</name>
</gene>
<keyword evidence="4" id="KW-0813">Transport</keyword>
<evidence type="ECO:0000313" key="6">
    <source>
        <dbReference type="Proteomes" id="UP000728032"/>
    </source>
</evidence>
<evidence type="ECO:0000256" key="2">
    <source>
        <dbReference type="ARBA" id="ARBA00022741"/>
    </source>
</evidence>
<evidence type="ECO:0000256" key="3">
    <source>
        <dbReference type="ARBA" id="ARBA00022840"/>
    </source>
</evidence>
<comment type="function">
    <text evidence="4">Required for vesicle-mediated transport. Catalyzes the fusion of transport vesicles within the Golgi cisternae. Is also required for transport from the endoplasmic reticulum to the Golgi stack. Seems to function as a fusion protein required for the delivery of cargo proteins to all compartments of the Golgi stack independent of vesicle origin.</text>
</comment>
<dbReference type="Gene3D" id="3.10.330.10">
    <property type="match status" value="2"/>
</dbReference>
<dbReference type="PANTHER" id="PTHR23078">
    <property type="entry name" value="VESICULAR-FUSION PROTEIN NSF"/>
    <property type="match status" value="1"/>
</dbReference>
<dbReference type="SUPFAM" id="SSF54585">
    <property type="entry name" value="Cdc48 domain 2-like"/>
    <property type="match status" value="1"/>
</dbReference>
<dbReference type="GO" id="GO:0046872">
    <property type="term" value="F:metal ion binding"/>
    <property type="evidence" value="ECO:0007669"/>
    <property type="project" value="UniProtKB-UniRule"/>
</dbReference>
<keyword evidence="4" id="KW-0653">Protein transport</keyword>
<dbReference type="GO" id="GO:0005795">
    <property type="term" value="C:Golgi stack"/>
    <property type="evidence" value="ECO:0007669"/>
    <property type="project" value="TreeGrafter"/>
</dbReference>
<keyword evidence="4" id="KW-0931">ER-Golgi transport</keyword>
<comment type="catalytic activity">
    <reaction evidence="4">
        <text>ATP + H2O = ADP + phosphate + H(+)</text>
        <dbReference type="Rhea" id="RHEA:13065"/>
        <dbReference type="ChEBI" id="CHEBI:15377"/>
        <dbReference type="ChEBI" id="CHEBI:15378"/>
        <dbReference type="ChEBI" id="CHEBI:30616"/>
        <dbReference type="ChEBI" id="CHEBI:43474"/>
        <dbReference type="ChEBI" id="CHEBI:456216"/>
        <dbReference type="EC" id="3.6.4.6"/>
    </reaction>
</comment>
<dbReference type="EC" id="3.6.4.6" evidence="4"/>
<dbReference type="OrthoDB" id="6413348at2759"/>
<evidence type="ECO:0000256" key="1">
    <source>
        <dbReference type="ARBA" id="ARBA00006914"/>
    </source>
</evidence>
<dbReference type="GO" id="GO:0043001">
    <property type="term" value="P:Golgi to plasma membrane protein transport"/>
    <property type="evidence" value="ECO:0007669"/>
    <property type="project" value="TreeGrafter"/>
</dbReference>
<dbReference type="Proteomes" id="UP000728032">
    <property type="component" value="Unassembled WGS sequence"/>
</dbReference>
<dbReference type="GO" id="GO:0005524">
    <property type="term" value="F:ATP binding"/>
    <property type="evidence" value="ECO:0007669"/>
    <property type="project" value="UniProtKB-UniRule"/>
</dbReference>
<dbReference type="EMBL" id="OC926541">
    <property type="protein sequence ID" value="CAD7656773.1"/>
    <property type="molecule type" value="Genomic_DNA"/>
</dbReference>
<keyword evidence="4" id="KW-0460">Magnesium</keyword>
<keyword evidence="2 4" id="KW-0547">Nucleotide-binding</keyword>
<dbReference type="SUPFAM" id="SSF50692">
    <property type="entry name" value="ADC-like"/>
    <property type="match status" value="1"/>
</dbReference>
<dbReference type="EMBL" id="CAJPVJ010011716">
    <property type="protein sequence ID" value="CAG2173960.1"/>
    <property type="molecule type" value="Genomic_DNA"/>
</dbReference>
<dbReference type="InterPro" id="IPR029067">
    <property type="entry name" value="CDC48_domain_2-like_sf"/>
</dbReference>
<proteinExistence type="inferred from homology"/>
<organism evidence="5">
    <name type="scientific">Oppiella nova</name>
    <dbReference type="NCBI Taxonomy" id="334625"/>
    <lineage>
        <taxon>Eukaryota</taxon>
        <taxon>Metazoa</taxon>
        <taxon>Ecdysozoa</taxon>
        <taxon>Arthropoda</taxon>
        <taxon>Chelicerata</taxon>
        <taxon>Arachnida</taxon>
        <taxon>Acari</taxon>
        <taxon>Acariformes</taxon>
        <taxon>Sarcoptiformes</taxon>
        <taxon>Oribatida</taxon>
        <taxon>Brachypylina</taxon>
        <taxon>Oppioidea</taxon>
        <taxon>Oppiidae</taxon>
        <taxon>Oppiella</taxon>
    </lineage>
</organism>
<comment type="similarity">
    <text evidence="1 4">Belongs to the AAA ATPase family.</text>
</comment>
<dbReference type="Gene3D" id="2.40.40.20">
    <property type="match status" value="1"/>
</dbReference>
<dbReference type="GO" id="GO:0006891">
    <property type="term" value="P:intra-Golgi vesicle-mediated transport"/>
    <property type="evidence" value="ECO:0007669"/>
    <property type="project" value="TreeGrafter"/>
</dbReference>
<comment type="cofactor">
    <cofactor evidence="4">
        <name>Mg(2+)</name>
        <dbReference type="ChEBI" id="CHEBI:18420"/>
    </cofactor>
    <text evidence="4">Binds 1 Mg(2+) ion per subunit.</text>
</comment>
<dbReference type="GO" id="GO:0016887">
    <property type="term" value="F:ATP hydrolysis activity"/>
    <property type="evidence" value="ECO:0007669"/>
    <property type="project" value="InterPro"/>
</dbReference>